<dbReference type="InterPro" id="IPR052027">
    <property type="entry name" value="PspC"/>
</dbReference>
<gene>
    <name evidence="9" type="ORF">HME9302_00702</name>
</gene>
<feature type="domain" description="Phage shock protein PspC N-terminal" evidence="8">
    <location>
        <begin position="23"/>
        <end position="77"/>
    </location>
</feature>
<evidence type="ECO:0000256" key="1">
    <source>
        <dbReference type="ARBA" id="ARBA00004162"/>
    </source>
</evidence>
<keyword evidence="10" id="KW-1185">Reference proteome</keyword>
<dbReference type="OrthoDB" id="7359894at2"/>
<keyword evidence="4 7" id="KW-1133">Transmembrane helix</keyword>
<dbReference type="Pfam" id="PF04024">
    <property type="entry name" value="PspC"/>
    <property type="match status" value="1"/>
</dbReference>
<evidence type="ECO:0000256" key="6">
    <source>
        <dbReference type="SAM" id="MobiDB-lite"/>
    </source>
</evidence>
<keyword evidence="3 7" id="KW-0812">Transmembrane</keyword>
<dbReference type="EMBL" id="QBKA01000002">
    <property type="protein sequence ID" value="RDC59512.1"/>
    <property type="molecule type" value="Genomic_DNA"/>
</dbReference>
<name>A0A369Q4U9_9SPHN</name>
<comment type="caution">
    <text evidence="9">The sequence shown here is derived from an EMBL/GenBank/DDBJ whole genome shotgun (WGS) entry which is preliminary data.</text>
</comment>
<dbReference type="Proteomes" id="UP000253727">
    <property type="component" value="Unassembled WGS sequence"/>
</dbReference>
<dbReference type="AlphaFoldDB" id="A0A369Q4U9"/>
<dbReference type="InterPro" id="IPR007168">
    <property type="entry name" value="Phageshock_PspC_N"/>
</dbReference>
<evidence type="ECO:0000256" key="3">
    <source>
        <dbReference type="ARBA" id="ARBA00022692"/>
    </source>
</evidence>
<evidence type="ECO:0000313" key="10">
    <source>
        <dbReference type="Proteomes" id="UP000253727"/>
    </source>
</evidence>
<accession>A0A369Q4U9</accession>
<evidence type="ECO:0000256" key="5">
    <source>
        <dbReference type="ARBA" id="ARBA00023136"/>
    </source>
</evidence>
<protein>
    <recommendedName>
        <fullName evidence="8">Phage shock protein PspC N-terminal domain-containing protein</fullName>
    </recommendedName>
</protein>
<sequence>MNQLNHNAGGGAPSDRTGSNSHRFTLDKRNAKLAGVCSGIARYFEVDATMVRIGFVAGTLLGFGSLLIVYLIIALVAD</sequence>
<proteinExistence type="predicted"/>
<evidence type="ECO:0000313" key="9">
    <source>
        <dbReference type="EMBL" id="RDC59512.1"/>
    </source>
</evidence>
<evidence type="ECO:0000256" key="4">
    <source>
        <dbReference type="ARBA" id="ARBA00022989"/>
    </source>
</evidence>
<dbReference type="RefSeq" id="WP_115365856.1">
    <property type="nucleotide sequence ID" value="NZ_QBKA01000002.1"/>
</dbReference>
<evidence type="ECO:0000256" key="2">
    <source>
        <dbReference type="ARBA" id="ARBA00022475"/>
    </source>
</evidence>
<keyword evidence="2" id="KW-1003">Cell membrane</keyword>
<feature type="transmembrane region" description="Helical" evidence="7">
    <location>
        <begin position="53"/>
        <end position="77"/>
    </location>
</feature>
<dbReference type="PANTHER" id="PTHR33885:SF3">
    <property type="entry name" value="PHAGE SHOCK PROTEIN C"/>
    <property type="match status" value="1"/>
</dbReference>
<organism evidence="9 10">
    <name type="scientific">Alteripontixanthobacter maritimus</name>
    <dbReference type="NCBI Taxonomy" id="2161824"/>
    <lineage>
        <taxon>Bacteria</taxon>
        <taxon>Pseudomonadati</taxon>
        <taxon>Pseudomonadota</taxon>
        <taxon>Alphaproteobacteria</taxon>
        <taxon>Sphingomonadales</taxon>
        <taxon>Erythrobacteraceae</taxon>
        <taxon>Alteripontixanthobacter</taxon>
    </lineage>
</organism>
<dbReference type="GO" id="GO:0005886">
    <property type="term" value="C:plasma membrane"/>
    <property type="evidence" value="ECO:0007669"/>
    <property type="project" value="UniProtKB-SubCell"/>
</dbReference>
<comment type="subcellular location">
    <subcellularLocation>
        <location evidence="1">Cell membrane</location>
        <topology evidence="1">Single-pass membrane protein</topology>
    </subcellularLocation>
</comment>
<feature type="region of interest" description="Disordered" evidence="6">
    <location>
        <begin position="1"/>
        <end position="22"/>
    </location>
</feature>
<keyword evidence="5 7" id="KW-0472">Membrane</keyword>
<evidence type="ECO:0000256" key="7">
    <source>
        <dbReference type="SAM" id="Phobius"/>
    </source>
</evidence>
<dbReference type="PANTHER" id="PTHR33885">
    <property type="entry name" value="PHAGE SHOCK PROTEIN C"/>
    <property type="match status" value="1"/>
</dbReference>
<evidence type="ECO:0000259" key="8">
    <source>
        <dbReference type="Pfam" id="PF04024"/>
    </source>
</evidence>
<reference evidence="9 10" key="1">
    <citation type="submission" date="2018-04" db="EMBL/GenBank/DDBJ databases">
        <title>Altererythrobacter sp. HME9302 genome sequencing and assembly.</title>
        <authorList>
            <person name="Kang H."/>
            <person name="Kim H."/>
            <person name="Joh K."/>
        </authorList>
    </citation>
    <scope>NUCLEOTIDE SEQUENCE [LARGE SCALE GENOMIC DNA]</scope>
    <source>
        <strain evidence="9 10">HME9302</strain>
    </source>
</reference>